<proteinExistence type="predicted"/>
<keyword evidence="2" id="KW-0732">Signal</keyword>
<keyword evidence="4" id="KW-1185">Reference proteome</keyword>
<reference evidence="3" key="1">
    <citation type="journal article" date="2014" name="Int. J. Syst. Evol. Microbiol.">
        <title>Complete genome sequence of Corynebacterium casei LMG S-19264T (=DSM 44701T), isolated from a smear-ripened cheese.</title>
        <authorList>
            <consortium name="US DOE Joint Genome Institute (JGI-PGF)"/>
            <person name="Walter F."/>
            <person name="Albersmeier A."/>
            <person name="Kalinowski J."/>
            <person name="Ruckert C."/>
        </authorList>
    </citation>
    <scope>NUCLEOTIDE SEQUENCE</scope>
    <source>
        <strain evidence="3">CGMCC 1.12924</strain>
    </source>
</reference>
<protein>
    <submittedName>
        <fullName evidence="3">Uncharacterized protein</fullName>
    </submittedName>
</protein>
<evidence type="ECO:0000313" key="3">
    <source>
        <dbReference type="EMBL" id="GGD85696.1"/>
    </source>
</evidence>
<evidence type="ECO:0000256" key="1">
    <source>
        <dbReference type="SAM" id="Phobius"/>
    </source>
</evidence>
<reference evidence="3" key="2">
    <citation type="submission" date="2020-09" db="EMBL/GenBank/DDBJ databases">
        <authorList>
            <person name="Sun Q."/>
            <person name="Zhou Y."/>
        </authorList>
    </citation>
    <scope>NUCLEOTIDE SEQUENCE</scope>
    <source>
        <strain evidence="3">CGMCC 1.12924</strain>
    </source>
</reference>
<keyword evidence="1" id="KW-1133">Transmembrane helix</keyword>
<dbReference type="EMBL" id="BMGK01000002">
    <property type="protein sequence ID" value="GGD85696.1"/>
    <property type="molecule type" value="Genomic_DNA"/>
</dbReference>
<evidence type="ECO:0000256" key="2">
    <source>
        <dbReference type="SAM" id="SignalP"/>
    </source>
</evidence>
<sequence>MKCHFLFCLTLFFTVITLYGQQNTTPLEFKSDFWRGFYVQQGNDKLSLKEAEKLMSNTPETKKLMQKARANHTGAALISFASGALIGVSVGLEFSPDLEANWFFAGAGLALFTATIPLQKGTKRNLKNAVTKYNESIGVSKTRNFSPDTHLVFSTNGLGFQLTF</sequence>
<keyword evidence="1" id="KW-0812">Transmembrane</keyword>
<comment type="caution">
    <text evidence="3">The sequence shown here is derived from an EMBL/GenBank/DDBJ whole genome shotgun (WGS) entry which is preliminary data.</text>
</comment>
<gene>
    <name evidence="3" type="ORF">GCM10011312_07180</name>
</gene>
<keyword evidence="1" id="KW-0472">Membrane</keyword>
<dbReference type="AlphaFoldDB" id="A0A8J2V8P4"/>
<dbReference type="RefSeq" id="WP_188439558.1">
    <property type="nucleotide sequence ID" value="NZ_BMGK01000002.1"/>
</dbReference>
<evidence type="ECO:0000313" key="4">
    <source>
        <dbReference type="Proteomes" id="UP000652231"/>
    </source>
</evidence>
<feature type="signal peptide" evidence="2">
    <location>
        <begin position="1"/>
        <end position="20"/>
    </location>
</feature>
<dbReference type="Proteomes" id="UP000652231">
    <property type="component" value="Unassembled WGS sequence"/>
</dbReference>
<accession>A0A8J2V8P4</accession>
<feature type="chain" id="PRO_5035231928" evidence="2">
    <location>
        <begin position="21"/>
        <end position="164"/>
    </location>
</feature>
<name>A0A8J2V8P4_9FLAO</name>
<feature type="transmembrane region" description="Helical" evidence="1">
    <location>
        <begin position="100"/>
        <end position="118"/>
    </location>
</feature>
<organism evidence="3 4">
    <name type="scientific">Planktosalinus lacus</name>
    <dbReference type="NCBI Taxonomy" id="1526573"/>
    <lineage>
        <taxon>Bacteria</taxon>
        <taxon>Pseudomonadati</taxon>
        <taxon>Bacteroidota</taxon>
        <taxon>Flavobacteriia</taxon>
        <taxon>Flavobacteriales</taxon>
        <taxon>Flavobacteriaceae</taxon>
        <taxon>Planktosalinus</taxon>
    </lineage>
</organism>